<dbReference type="RefSeq" id="WP_236960965.1">
    <property type="nucleotide sequence ID" value="NZ_JAETXX010000021.1"/>
</dbReference>
<comment type="caution">
    <text evidence="1">The sequence shown here is derived from an EMBL/GenBank/DDBJ whole genome shotgun (WGS) entry which is preliminary data.</text>
</comment>
<dbReference type="EMBL" id="JAETXX010000021">
    <property type="protein sequence ID" value="MCF8716458.1"/>
    <property type="molecule type" value="Genomic_DNA"/>
</dbReference>
<name>A0ABS9J7Z3_9FLAO</name>
<dbReference type="Proteomes" id="UP000829517">
    <property type="component" value="Unassembled WGS sequence"/>
</dbReference>
<proteinExistence type="predicted"/>
<organism evidence="1 2">
    <name type="scientific">Joostella atrarenae</name>
    <dbReference type="NCBI Taxonomy" id="679257"/>
    <lineage>
        <taxon>Bacteria</taxon>
        <taxon>Pseudomonadati</taxon>
        <taxon>Bacteroidota</taxon>
        <taxon>Flavobacteriia</taxon>
        <taxon>Flavobacteriales</taxon>
        <taxon>Flavobacteriaceae</taxon>
        <taxon>Joostella</taxon>
    </lineage>
</organism>
<reference evidence="1 2" key="1">
    <citation type="submission" date="2021-01" db="EMBL/GenBank/DDBJ databases">
        <title>Genome sequencing of Joostella atrarenae M1-2 (= KCTC 23194).</title>
        <authorList>
            <person name="Zakaria M.R."/>
            <person name="Lam M.Q."/>
            <person name="Chong C.S."/>
        </authorList>
    </citation>
    <scope>NUCLEOTIDE SEQUENCE [LARGE SCALE GENOMIC DNA]</scope>
    <source>
        <strain evidence="1 2">M1-2</strain>
    </source>
</reference>
<evidence type="ECO:0000313" key="2">
    <source>
        <dbReference type="Proteomes" id="UP000829517"/>
    </source>
</evidence>
<keyword evidence="2" id="KW-1185">Reference proteome</keyword>
<sequence>MRIKDYSALIENLPYKDQAFIVKANNWSKHSALCSDYKLFEDNSEIRISRKDLFEASTNTKLFIIKTLMWGYPNGGRGGNIKKVLDSSILCKVSEILDGYRNLNISHERFITDLKSIHGLGISTITKFLYFLNTKVNGYPSLILDERIMSVVSEGVFEELNELGKLRRENASKKYPKYLKLMNELAEDIKVKPDQLELFLFMFGQNLKE</sequence>
<gene>
    <name evidence="1" type="ORF">JM658_16650</name>
</gene>
<evidence type="ECO:0000313" key="1">
    <source>
        <dbReference type="EMBL" id="MCF8716458.1"/>
    </source>
</evidence>
<protein>
    <submittedName>
        <fullName evidence="1">Uncharacterized protein</fullName>
    </submittedName>
</protein>
<accession>A0ABS9J7Z3</accession>
<dbReference type="Pfam" id="PF21790">
    <property type="entry name" value="OGG"/>
    <property type="match status" value="1"/>
</dbReference>
<dbReference type="InterPro" id="IPR048868">
    <property type="entry name" value="OGG-like_put"/>
</dbReference>